<protein>
    <recommendedName>
        <fullName evidence="1">Gfo/Idh/MocA-like oxidoreductase N-terminal domain-containing protein</fullName>
    </recommendedName>
</protein>
<reference evidence="2" key="1">
    <citation type="submission" date="2019-08" db="EMBL/GenBank/DDBJ databases">
        <authorList>
            <person name="Kucharzyk K."/>
            <person name="Murdoch R.W."/>
            <person name="Higgins S."/>
            <person name="Loffler F."/>
        </authorList>
    </citation>
    <scope>NUCLEOTIDE SEQUENCE</scope>
</reference>
<sequence>MCGQTVNFIGFAPVERWERILSESLRNIVSVKHGTNMYKNEKRCVPISSIWPLGDQELKIGILGMTEGNGHPYSWSAMYNGYDKDLMNKCPFAGIPAYLNKQPQKTIGIAGAHITHVFCNQRSDAEDVARCSLIPNVVDRPEDMIGQVDAVICATDIGSEHISRCEPFLKAGIPMFIDKPLVDNEDDLRAFVRLRDEGAHFISSSSMRYVKSAEPYHEHHDELGKLMYICQPMCKKWETYGIHALESIHPFLGHGFVSIQNTGSYERNMIHITHESGCDVHIPLSAGMYGAFGKTLLIGSVSSVVIEDGDSYYAFKKQMDLFVRYLRTGVEPVAFEDTVELMKLVIGGIQSREQGGRKILLSEILER</sequence>
<evidence type="ECO:0000313" key="2">
    <source>
        <dbReference type="EMBL" id="MPM13223.1"/>
    </source>
</evidence>
<feature type="domain" description="Gfo/Idh/MocA-like oxidoreductase N-terminal" evidence="1">
    <location>
        <begin position="105"/>
        <end position="195"/>
    </location>
</feature>
<dbReference type="Pfam" id="PF01408">
    <property type="entry name" value="GFO_IDH_MocA"/>
    <property type="match status" value="1"/>
</dbReference>
<dbReference type="InterPro" id="IPR000683">
    <property type="entry name" value="Gfo/Idh/MocA-like_OxRdtase_N"/>
</dbReference>
<evidence type="ECO:0000259" key="1">
    <source>
        <dbReference type="Pfam" id="PF01408"/>
    </source>
</evidence>
<gene>
    <name evidence="2" type="ORF">SDC9_59579</name>
</gene>
<dbReference type="GO" id="GO:0000166">
    <property type="term" value="F:nucleotide binding"/>
    <property type="evidence" value="ECO:0007669"/>
    <property type="project" value="InterPro"/>
</dbReference>
<dbReference type="SUPFAM" id="SSF51735">
    <property type="entry name" value="NAD(P)-binding Rossmann-fold domains"/>
    <property type="match status" value="1"/>
</dbReference>
<dbReference type="EMBL" id="VSSQ01002086">
    <property type="protein sequence ID" value="MPM13223.1"/>
    <property type="molecule type" value="Genomic_DNA"/>
</dbReference>
<proteinExistence type="predicted"/>
<name>A0A644XGE1_9ZZZZ</name>
<dbReference type="InterPro" id="IPR036291">
    <property type="entry name" value="NAD(P)-bd_dom_sf"/>
</dbReference>
<dbReference type="AlphaFoldDB" id="A0A644XGE1"/>
<accession>A0A644XGE1</accession>
<comment type="caution">
    <text evidence="2">The sequence shown here is derived from an EMBL/GenBank/DDBJ whole genome shotgun (WGS) entry which is preliminary data.</text>
</comment>
<organism evidence="2">
    <name type="scientific">bioreactor metagenome</name>
    <dbReference type="NCBI Taxonomy" id="1076179"/>
    <lineage>
        <taxon>unclassified sequences</taxon>
        <taxon>metagenomes</taxon>
        <taxon>ecological metagenomes</taxon>
    </lineage>
</organism>
<dbReference type="Gene3D" id="3.40.50.720">
    <property type="entry name" value="NAD(P)-binding Rossmann-like Domain"/>
    <property type="match status" value="1"/>
</dbReference>